<evidence type="ECO:0000259" key="2">
    <source>
        <dbReference type="Pfam" id="PF13837"/>
    </source>
</evidence>
<reference evidence="3 4" key="1">
    <citation type="submission" date="2020-12" db="EMBL/GenBank/DDBJ databases">
        <title>Metabolic potential, ecology and presence of endohyphal bacteria is reflected in genomic diversity of Mucoromycotina.</title>
        <authorList>
            <person name="Muszewska A."/>
            <person name="Okrasinska A."/>
            <person name="Steczkiewicz K."/>
            <person name="Drgas O."/>
            <person name="Orlowska M."/>
            <person name="Perlinska-Lenart U."/>
            <person name="Aleksandrzak-Piekarczyk T."/>
            <person name="Szatraj K."/>
            <person name="Zielenkiewicz U."/>
            <person name="Pilsyk S."/>
            <person name="Malc E."/>
            <person name="Mieczkowski P."/>
            <person name="Kruszewska J.S."/>
            <person name="Biernat P."/>
            <person name="Pawlowska J."/>
        </authorList>
    </citation>
    <scope>NUCLEOTIDE SEQUENCE [LARGE SCALE GENOMIC DNA]</scope>
    <source>
        <strain evidence="3 4">CBS 142.35</strain>
    </source>
</reference>
<dbReference type="EMBL" id="JAEPRB010000076">
    <property type="protein sequence ID" value="KAG2222743.1"/>
    <property type="molecule type" value="Genomic_DNA"/>
</dbReference>
<proteinExistence type="predicted"/>
<protein>
    <recommendedName>
        <fullName evidence="2">Myb/SANT-like DNA-binding domain-containing protein</fullName>
    </recommendedName>
</protein>
<organism evidence="3 4">
    <name type="scientific">Circinella minor</name>
    <dbReference type="NCBI Taxonomy" id="1195481"/>
    <lineage>
        <taxon>Eukaryota</taxon>
        <taxon>Fungi</taxon>
        <taxon>Fungi incertae sedis</taxon>
        <taxon>Mucoromycota</taxon>
        <taxon>Mucoromycotina</taxon>
        <taxon>Mucoromycetes</taxon>
        <taxon>Mucorales</taxon>
        <taxon>Lichtheimiaceae</taxon>
        <taxon>Circinella</taxon>
    </lineage>
</organism>
<keyword evidence="4" id="KW-1185">Reference proteome</keyword>
<dbReference type="Pfam" id="PF13837">
    <property type="entry name" value="Myb_DNA-bind_4"/>
    <property type="match status" value="1"/>
</dbReference>
<comment type="caution">
    <text evidence="3">The sequence shown here is derived from an EMBL/GenBank/DDBJ whole genome shotgun (WGS) entry which is preliminary data.</text>
</comment>
<feature type="region of interest" description="Disordered" evidence="1">
    <location>
        <begin position="19"/>
        <end position="39"/>
    </location>
</feature>
<dbReference type="AlphaFoldDB" id="A0A8H7VNA8"/>
<gene>
    <name evidence="3" type="ORF">INT45_011231</name>
</gene>
<evidence type="ECO:0000313" key="4">
    <source>
        <dbReference type="Proteomes" id="UP000646827"/>
    </source>
</evidence>
<evidence type="ECO:0000313" key="3">
    <source>
        <dbReference type="EMBL" id="KAG2222743.1"/>
    </source>
</evidence>
<feature type="domain" description="Myb/SANT-like DNA-binding" evidence="2">
    <location>
        <begin position="65"/>
        <end position="148"/>
    </location>
</feature>
<name>A0A8H7VNA8_9FUNG</name>
<dbReference type="OrthoDB" id="2235421at2759"/>
<dbReference type="InterPro" id="IPR044822">
    <property type="entry name" value="Myb_DNA-bind_4"/>
</dbReference>
<evidence type="ECO:0000256" key="1">
    <source>
        <dbReference type="SAM" id="MobiDB-lite"/>
    </source>
</evidence>
<sequence>MHQKNTVSSSSTADNQLLSKAGGKAALPNRSVLRHQNDIRRPDRLHRRVTFNVSADQEVNKTPMRHFWRDAEIKKVLEFLKQDFPGTWDVSNEKEKEHMSHVIACELFDNGYRVNPKTVKNKITVVWKRYNECLNNDAKDYKFFSQCHDAFTRSVSR</sequence>
<dbReference type="Proteomes" id="UP000646827">
    <property type="component" value="Unassembled WGS sequence"/>
</dbReference>
<accession>A0A8H7VNA8</accession>